<feature type="non-terminal residue" evidence="1">
    <location>
        <position position="21"/>
    </location>
</feature>
<dbReference type="EMBL" id="AJSR01000122">
    <property type="protein sequence ID" value="EKM33744.1"/>
    <property type="molecule type" value="Genomic_DNA"/>
</dbReference>
<dbReference type="Proteomes" id="UP000008367">
    <property type="component" value="Unassembled WGS sequence"/>
</dbReference>
<proteinExistence type="predicted"/>
<reference evidence="1 2" key="1">
    <citation type="submission" date="2012-10" db="EMBL/GenBank/DDBJ databases">
        <title>Genome sequence of Vibrio Cholerae HENC-02.</title>
        <authorList>
            <person name="Eppinger M."/>
            <person name="Hasan N.A."/>
            <person name="Sengamalay N."/>
            <person name="Hine E."/>
            <person name="Su Q."/>
            <person name="Daugherty S.C."/>
            <person name="Young S."/>
            <person name="Sadzewicz L."/>
            <person name="Tallon L."/>
            <person name="Cebula T.A."/>
            <person name="Ravel J."/>
            <person name="Colwell R.R."/>
        </authorList>
    </citation>
    <scope>NUCLEOTIDE SEQUENCE [LARGE SCALE GENOMIC DNA]</scope>
    <source>
        <strain evidence="1 2">HENC-02</strain>
    </source>
</reference>
<name>A0A454D519_VIBHA</name>
<gene>
    <name evidence="1" type="ORF">VCHENC02_0844A</name>
</gene>
<dbReference type="AlphaFoldDB" id="A0A454D519"/>
<evidence type="ECO:0000313" key="1">
    <source>
        <dbReference type="EMBL" id="EKM33744.1"/>
    </source>
</evidence>
<organism evidence="1 2">
    <name type="scientific">Vibrio harveyi</name>
    <name type="common">Beneckea harveyi</name>
    <dbReference type="NCBI Taxonomy" id="669"/>
    <lineage>
        <taxon>Bacteria</taxon>
        <taxon>Pseudomonadati</taxon>
        <taxon>Pseudomonadota</taxon>
        <taxon>Gammaproteobacteria</taxon>
        <taxon>Vibrionales</taxon>
        <taxon>Vibrionaceae</taxon>
        <taxon>Vibrio</taxon>
    </lineage>
</organism>
<evidence type="ECO:0000313" key="2">
    <source>
        <dbReference type="Proteomes" id="UP000008367"/>
    </source>
</evidence>
<protein>
    <submittedName>
        <fullName evidence="1">Uncharacterized protein</fullName>
    </submittedName>
</protein>
<comment type="caution">
    <text evidence="1">The sequence shown here is derived from an EMBL/GenBank/DDBJ whole genome shotgun (WGS) entry which is preliminary data.</text>
</comment>
<accession>A0A454D519</accession>
<sequence>MNTVQNKFVTLYQQNVWKCND</sequence>